<accession>A0ABQ7MFE5</accession>
<evidence type="ECO:0000313" key="2">
    <source>
        <dbReference type="Proteomes" id="UP000823674"/>
    </source>
</evidence>
<proteinExistence type="predicted"/>
<organism evidence="1 2">
    <name type="scientific">Brassica rapa subsp. trilocularis</name>
    <dbReference type="NCBI Taxonomy" id="1813537"/>
    <lineage>
        <taxon>Eukaryota</taxon>
        <taxon>Viridiplantae</taxon>
        <taxon>Streptophyta</taxon>
        <taxon>Embryophyta</taxon>
        <taxon>Tracheophyta</taxon>
        <taxon>Spermatophyta</taxon>
        <taxon>Magnoliopsida</taxon>
        <taxon>eudicotyledons</taxon>
        <taxon>Gunneridae</taxon>
        <taxon>Pentapetalae</taxon>
        <taxon>rosids</taxon>
        <taxon>malvids</taxon>
        <taxon>Brassicales</taxon>
        <taxon>Brassicaceae</taxon>
        <taxon>Brassiceae</taxon>
        <taxon>Brassica</taxon>
    </lineage>
</organism>
<keyword evidence="2" id="KW-1185">Reference proteome</keyword>
<gene>
    <name evidence="1" type="primary">A05p025770.1_BraROA</name>
    <name evidence="1" type="ORF">IGI04_019293</name>
</gene>
<evidence type="ECO:0000313" key="1">
    <source>
        <dbReference type="EMBL" id="KAG5397479.1"/>
    </source>
</evidence>
<comment type="caution">
    <text evidence="1">The sequence shown here is derived from an EMBL/GenBank/DDBJ whole genome shotgun (WGS) entry which is preliminary data.</text>
</comment>
<reference evidence="1 2" key="1">
    <citation type="submission" date="2021-03" db="EMBL/GenBank/DDBJ databases">
        <authorList>
            <person name="King G.J."/>
            <person name="Bancroft I."/>
            <person name="Baten A."/>
            <person name="Bloomfield J."/>
            <person name="Borpatragohain P."/>
            <person name="He Z."/>
            <person name="Irish N."/>
            <person name="Irwin J."/>
            <person name="Liu K."/>
            <person name="Mauleon R.P."/>
            <person name="Moore J."/>
            <person name="Morris R."/>
            <person name="Ostergaard L."/>
            <person name="Wang B."/>
            <person name="Wells R."/>
        </authorList>
    </citation>
    <scope>NUCLEOTIDE SEQUENCE [LARGE SCALE GENOMIC DNA]</scope>
    <source>
        <strain evidence="1">R-o-18</strain>
        <tissue evidence="1">Leaf</tissue>
    </source>
</reference>
<dbReference type="Proteomes" id="UP000823674">
    <property type="component" value="Chromosome A05"/>
</dbReference>
<dbReference type="EMBL" id="JADBGQ010000005">
    <property type="protein sequence ID" value="KAG5397479.1"/>
    <property type="molecule type" value="Genomic_DNA"/>
</dbReference>
<sequence>MSFTGSHWCRPTPRDEHRMMEWDEHRSTSDVQHRSTESVASCEVVMIMTHEEFTATHPHPPKPFIANIDRHNECSTTECTQKPHLNLSETPTDNISEQSEEALEPMQVDQATAVRTLRKRKEKVPKHLKRGANDKKMESFRKRILRITLDKLFEDAYITHSSSRLPCPGHQAQRNSSQLLGRAVMATVGEVWDMQTIKLFLTLIDPTVYYDPVRVVKQQTGYKEIGDNPGFIAVCHCDHETGEESEIGALIKLNWRYR</sequence>
<name>A0ABQ7MFE5_BRACM</name>
<protein>
    <submittedName>
        <fullName evidence="1">Uncharacterized protein</fullName>
    </submittedName>
</protein>